<dbReference type="InterPro" id="IPR043202">
    <property type="entry name" value="Band-7_stomatin-like"/>
</dbReference>
<dbReference type="CDD" id="cd13438">
    <property type="entry name" value="SPFH_eoslipins_u2"/>
    <property type="match status" value="1"/>
</dbReference>
<proteinExistence type="inferred from homology"/>
<dbReference type="SMART" id="SM00244">
    <property type="entry name" value="PHB"/>
    <property type="match status" value="1"/>
</dbReference>
<dbReference type="Pfam" id="PF01145">
    <property type="entry name" value="Band_7"/>
    <property type="match status" value="1"/>
</dbReference>
<evidence type="ECO:0000256" key="2">
    <source>
        <dbReference type="SAM" id="MobiDB-lite"/>
    </source>
</evidence>
<feature type="region of interest" description="Disordered" evidence="2">
    <location>
        <begin position="1"/>
        <end position="46"/>
    </location>
</feature>
<organism evidence="4 5">
    <name type="scientific">Georgenia muralis</name>
    <dbReference type="NCBI Taxonomy" id="154117"/>
    <lineage>
        <taxon>Bacteria</taxon>
        <taxon>Bacillati</taxon>
        <taxon>Actinomycetota</taxon>
        <taxon>Actinomycetes</taxon>
        <taxon>Micrococcales</taxon>
        <taxon>Bogoriellaceae</taxon>
        <taxon>Georgenia</taxon>
    </lineage>
</organism>
<dbReference type="EMBL" id="RKRA01000001">
    <property type="protein sequence ID" value="RPF26947.1"/>
    <property type="molecule type" value="Genomic_DNA"/>
</dbReference>
<dbReference type="GO" id="GO:0005886">
    <property type="term" value="C:plasma membrane"/>
    <property type="evidence" value="ECO:0007669"/>
    <property type="project" value="InterPro"/>
</dbReference>
<protein>
    <submittedName>
        <fullName evidence="4">SPFH domain/Band 7 family protein</fullName>
    </submittedName>
</protein>
<comment type="caution">
    <text evidence="4">The sequence shown here is derived from an EMBL/GenBank/DDBJ whole genome shotgun (WGS) entry which is preliminary data.</text>
</comment>
<evidence type="ECO:0000313" key="4">
    <source>
        <dbReference type="EMBL" id="RPF26947.1"/>
    </source>
</evidence>
<evidence type="ECO:0000256" key="1">
    <source>
        <dbReference type="ARBA" id="ARBA00008164"/>
    </source>
</evidence>
<dbReference type="PANTHER" id="PTHR10264">
    <property type="entry name" value="BAND 7 PROTEIN-RELATED"/>
    <property type="match status" value="1"/>
</dbReference>
<dbReference type="SUPFAM" id="SSF117892">
    <property type="entry name" value="Band 7/SPFH domain"/>
    <property type="match status" value="1"/>
</dbReference>
<dbReference type="InterPro" id="IPR001107">
    <property type="entry name" value="Band_7"/>
</dbReference>
<dbReference type="Proteomes" id="UP000280726">
    <property type="component" value="Unassembled WGS sequence"/>
</dbReference>
<gene>
    <name evidence="4" type="ORF">EDD32_1407</name>
</gene>
<evidence type="ECO:0000259" key="3">
    <source>
        <dbReference type="SMART" id="SM00244"/>
    </source>
</evidence>
<evidence type="ECO:0000313" key="5">
    <source>
        <dbReference type="Proteomes" id="UP000280726"/>
    </source>
</evidence>
<dbReference type="PANTHER" id="PTHR10264:SF83">
    <property type="entry name" value="BLL5629 PROTEIN"/>
    <property type="match status" value="1"/>
</dbReference>
<dbReference type="InterPro" id="IPR001972">
    <property type="entry name" value="Stomatin_HflK_fam"/>
</dbReference>
<dbReference type="Gene3D" id="3.30.479.30">
    <property type="entry name" value="Band 7 domain"/>
    <property type="match status" value="1"/>
</dbReference>
<sequence>MSTWGSTPRRTPPSGPSRPGASGPALPTRSAGPRTRPCRPAAFTTHTRGGRKMSLFTVTVPARHCAVVYRHGRLDRVLESGRHPRGWATRRLLVDLRDHLLPLSPQEVPTADGITVKVSAVVRWAVADAVVFVERAADPVGQVYLAAQVGIREVLGGLAVEDLVRRGASLPVAELTAATDAVARTVGIAVAEVVVKDVILPAELRAAATELATARQRGQAVLEQARAETAALRSMANGAALLDAHPALAQLRLVQAAPMGSTVVLHVGDASTST</sequence>
<name>A0A3N4Z2Z4_9MICO</name>
<accession>A0A3N4Z2Z4</accession>
<feature type="domain" description="Band 7" evidence="3">
    <location>
        <begin position="55"/>
        <end position="212"/>
    </location>
</feature>
<comment type="similarity">
    <text evidence="1">Belongs to the band 7/mec-2 family.</text>
</comment>
<reference evidence="4 5" key="1">
    <citation type="submission" date="2018-11" db="EMBL/GenBank/DDBJ databases">
        <title>Sequencing the genomes of 1000 actinobacteria strains.</title>
        <authorList>
            <person name="Klenk H.-P."/>
        </authorList>
    </citation>
    <scope>NUCLEOTIDE SEQUENCE [LARGE SCALE GENOMIC DNA]</scope>
    <source>
        <strain evidence="4 5">DSM 14418</strain>
    </source>
</reference>
<dbReference type="InterPro" id="IPR036013">
    <property type="entry name" value="Band_7/SPFH_dom_sf"/>
</dbReference>
<dbReference type="AlphaFoldDB" id="A0A3N4Z2Z4"/>
<keyword evidence="5" id="KW-1185">Reference proteome</keyword>
<dbReference type="PRINTS" id="PR00721">
    <property type="entry name" value="STOMATIN"/>
</dbReference>